<protein>
    <submittedName>
        <fullName evidence="1">Uncharacterized protein</fullName>
    </submittedName>
</protein>
<gene>
    <name evidence="1" type="ordered locus">HMU03540</name>
</gene>
<organism evidence="1 2">
    <name type="scientific">Helicobacter mustelae (strain ATCC 43772 / CCUG 25715 / CIP 103759 / LMG 18044 / NCTC 12198 / R85-136P)</name>
    <name type="common">Campylobacter mustelae</name>
    <dbReference type="NCBI Taxonomy" id="679897"/>
    <lineage>
        <taxon>Bacteria</taxon>
        <taxon>Pseudomonadati</taxon>
        <taxon>Campylobacterota</taxon>
        <taxon>Epsilonproteobacteria</taxon>
        <taxon>Campylobacterales</taxon>
        <taxon>Helicobacteraceae</taxon>
        <taxon>Helicobacter</taxon>
    </lineage>
</organism>
<proteinExistence type="predicted"/>
<evidence type="ECO:0000313" key="1">
    <source>
        <dbReference type="EMBL" id="CBG39616.1"/>
    </source>
</evidence>
<dbReference type="EMBL" id="FN555004">
    <property type="protein sequence ID" value="CBG39616.1"/>
    <property type="molecule type" value="Genomic_DNA"/>
</dbReference>
<dbReference type="AlphaFoldDB" id="D3UGJ5"/>
<dbReference type="KEGG" id="hms:HMU03540"/>
<keyword evidence="2" id="KW-1185">Reference proteome</keyword>
<dbReference type="HOGENOM" id="CLU_3168821_0_0_7"/>
<name>D3UGJ5_HELM1</name>
<evidence type="ECO:0000313" key="2">
    <source>
        <dbReference type="Proteomes" id="UP000001522"/>
    </source>
</evidence>
<dbReference type="Proteomes" id="UP000001522">
    <property type="component" value="Chromosome"/>
</dbReference>
<reference evidence="1 2" key="1">
    <citation type="journal article" date="2010" name="BMC Genomics">
        <title>Comparative genomics and proteomics of Helicobacter mustelae, an ulcerogenic and carcinogenic gastric pathogen.</title>
        <authorList>
            <person name="O'Toole P.W."/>
            <person name="Snelling W.J."/>
            <person name="Canchaya C."/>
            <person name="Forde B.M."/>
            <person name="Hardie K.R."/>
            <person name="Josenhans C."/>
            <person name="Graham R.L.J."/>
            <person name="McMullan G."/>
            <person name="Parkhill J."/>
            <person name="Belda E."/>
            <person name="Bentley S.D."/>
        </authorList>
    </citation>
    <scope>NUCLEOTIDE SEQUENCE [LARGE SCALE GENOMIC DNA]</scope>
    <source>
        <strain evidence="2">ATCC 43772 / LMG 18044 / NCTC 12198 / 12198</strain>
    </source>
</reference>
<accession>D3UGJ5</accession>
<sequence length="47" mass="5495">MVQKFSKLLFEFPLLSLRAGMQKLAIDEFLQKFCKSYELVCDVGEHI</sequence>